<proteinExistence type="predicted"/>
<protein>
    <submittedName>
        <fullName evidence="6">Uncharacterized protein</fullName>
    </submittedName>
</protein>
<dbReference type="AlphaFoldDB" id="A0A1B9I3C5"/>
<evidence type="ECO:0000256" key="5">
    <source>
        <dbReference type="SAM" id="Phobius"/>
    </source>
</evidence>
<gene>
    <name evidence="6" type="ORF">I206_03355</name>
    <name evidence="7" type="ORF">I206_105741</name>
</gene>
<keyword evidence="8" id="KW-1185">Reference proteome</keyword>
<keyword evidence="2 5" id="KW-0812">Transmembrane</keyword>
<keyword evidence="4 5" id="KW-0472">Membrane</keyword>
<dbReference type="PANTHER" id="PTHR31465:SF9">
    <property type="entry name" value="SPHINGOID LONG-CHAIN BASE TRANSPORTER RSB1"/>
    <property type="match status" value="1"/>
</dbReference>
<feature type="transmembrane region" description="Helical" evidence="5">
    <location>
        <begin position="111"/>
        <end position="136"/>
    </location>
</feature>
<reference evidence="6" key="3">
    <citation type="submission" date="2016-07" db="EMBL/GenBank/DDBJ databases">
        <title>Evolution of pathogenesis and genome organization in the Tremellales.</title>
        <authorList>
            <person name="Cuomo C."/>
            <person name="Litvintseva A."/>
            <person name="Heitman J."/>
            <person name="Chen Y."/>
            <person name="Sun S."/>
            <person name="Springer D."/>
            <person name="Dromer F."/>
            <person name="Young S."/>
            <person name="Zeng Q."/>
            <person name="Chapman S."/>
            <person name="Gujja S."/>
            <person name="Saif S."/>
            <person name="Birren B."/>
        </authorList>
    </citation>
    <scope>NUCLEOTIDE SEQUENCE</scope>
    <source>
        <strain evidence="6">CBS 10737</strain>
    </source>
</reference>
<dbReference type="KEGG" id="kpin:30171724"/>
<reference evidence="7" key="2">
    <citation type="submission" date="2013-07" db="EMBL/GenBank/DDBJ databases">
        <authorList>
            <consortium name="The Broad Institute Genome Sequencing Platform"/>
            <person name="Cuomo C."/>
            <person name="Litvintseva A."/>
            <person name="Chen Y."/>
            <person name="Heitman J."/>
            <person name="Sun S."/>
            <person name="Springer D."/>
            <person name="Dromer F."/>
            <person name="Young S.K."/>
            <person name="Zeng Q."/>
            <person name="Gargeya S."/>
            <person name="Fitzgerald M."/>
            <person name="Abouelleil A."/>
            <person name="Alvarado L."/>
            <person name="Berlin A.M."/>
            <person name="Chapman S.B."/>
            <person name="Dewar J."/>
            <person name="Goldberg J."/>
            <person name="Griggs A."/>
            <person name="Gujja S."/>
            <person name="Hansen M."/>
            <person name="Howarth C."/>
            <person name="Imamovic A."/>
            <person name="Larimer J."/>
            <person name="McCowan C."/>
            <person name="Murphy C."/>
            <person name="Pearson M."/>
            <person name="Priest M."/>
            <person name="Roberts A."/>
            <person name="Saif S."/>
            <person name="Shea T."/>
            <person name="Sykes S."/>
            <person name="Wortman J."/>
            <person name="Nusbaum C."/>
            <person name="Birren B."/>
        </authorList>
    </citation>
    <scope>NUCLEOTIDE SEQUENCE</scope>
    <source>
        <strain evidence="7">CBS 10737</strain>
    </source>
</reference>
<dbReference type="InterPro" id="IPR007568">
    <property type="entry name" value="RTA1"/>
</dbReference>
<feature type="transmembrane region" description="Helical" evidence="5">
    <location>
        <begin position="336"/>
        <end position="354"/>
    </location>
</feature>
<dbReference type="GeneID" id="30171724"/>
<name>A0A1B9I3C5_9TREE</name>
<accession>A0A1B9I3C5</accession>
<organism evidence="6">
    <name type="scientific">Kwoniella pini CBS 10737</name>
    <dbReference type="NCBI Taxonomy" id="1296096"/>
    <lineage>
        <taxon>Eukaryota</taxon>
        <taxon>Fungi</taxon>
        <taxon>Dikarya</taxon>
        <taxon>Basidiomycota</taxon>
        <taxon>Agaricomycotina</taxon>
        <taxon>Tremellomycetes</taxon>
        <taxon>Tremellales</taxon>
        <taxon>Cryptococcaceae</taxon>
        <taxon>Kwoniella</taxon>
    </lineage>
</organism>
<keyword evidence="3 5" id="KW-1133">Transmembrane helix</keyword>
<comment type="subcellular location">
    <subcellularLocation>
        <location evidence="1">Membrane</location>
        <topology evidence="1">Multi-pass membrane protein</topology>
    </subcellularLocation>
</comment>
<dbReference type="EMBL" id="KI894010">
    <property type="protein sequence ID" value="OCF50039.1"/>
    <property type="molecule type" value="Genomic_DNA"/>
</dbReference>
<evidence type="ECO:0000313" key="7">
    <source>
        <dbReference type="EMBL" id="WWC71782.1"/>
    </source>
</evidence>
<dbReference type="STRING" id="1296096.A0A1B9I3C5"/>
<reference evidence="6" key="1">
    <citation type="submission" date="2013-07" db="EMBL/GenBank/DDBJ databases">
        <title>The Genome Sequence of Cryptococcus pinus CBS10737.</title>
        <authorList>
            <consortium name="The Broad Institute Genome Sequencing Platform"/>
            <person name="Cuomo C."/>
            <person name="Litvintseva A."/>
            <person name="Chen Y."/>
            <person name="Heitman J."/>
            <person name="Sun S."/>
            <person name="Springer D."/>
            <person name="Dromer F."/>
            <person name="Young S.K."/>
            <person name="Zeng Q."/>
            <person name="Gargeya S."/>
            <person name="Fitzgerald M."/>
            <person name="Abouelleil A."/>
            <person name="Alvarado L."/>
            <person name="Berlin A.M."/>
            <person name="Chapman S.B."/>
            <person name="Dewar J."/>
            <person name="Goldberg J."/>
            <person name="Griggs A."/>
            <person name="Gujja S."/>
            <person name="Hansen M."/>
            <person name="Howarth C."/>
            <person name="Imamovic A."/>
            <person name="Larimer J."/>
            <person name="McCowan C."/>
            <person name="Murphy C."/>
            <person name="Pearson M."/>
            <person name="Priest M."/>
            <person name="Roberts A."/>
            <person name="Saif S."/>
            <person name="Shea T."/>
            <person name="Sykes S."/>
            <person name="Wortman J."/>
            <person name="Nusbaum C."/>
            <person name="Birren B."/>
        </authorList>
    </citation>
    <scope>NUCLEOTIDE SEQUENCE [LARGE SCALE GENOMIC DNA]</scope>
    <source>
        <strain evidence="6">CBS 10737</strain>
    </source>
</reference>
<dbReference type="EMBL" id="CP144525">
    <property type="protein sequence ID" value="WWC71782.1"/>
    <property type="molecule type" value="Genomic_DNA"/>
</dbReference>
<feature type="transmembrane region" description="Helical" evidence="5">
    <location>
        <begin position="44"/>
        <end position="66"/>
    </location>
</feature>
<evidence type="ECO:0000256" key="2">
    <source>
        <dbReference type="ARBA" id="ARBA00022692"/>
    </source>
</evidence>
<sequence>MDCWIEKLNNGTLAPYQCNTVNGSANLITGSVKYSSYGYEVSHMWTYIFIAAFGVGSIAQLMLGIFWRTWWTLPTLTAGTAVEVIGWGGRLWSVLSWVWDYNAGGIWFSEYNAYIIQIVCLVVAPTFFSAANYILLGKMMASTGPKFSSLHSQSFSAIFVTADIVCLVVQGAGGGIAGTADDDAGSDMGAYIMTGGVILQLVVTILFTGLFFEWIIRRKNNNPAKKQYNPFFILYKSNRQAKKAAAANPDGLVSPSATLTEEIPMNSSGQIKAEDGNSYTNSTVGFDSIGLSDGKVKMLCGLITVGTILIIIRSVYRSVELLDGWTGKIAINEPLFLGMDALLMFLFVLVYSIVHPGLAFGRRLF</sequence>
<evidence type="ECO:0000256" key="4">
    <source>
        <dbReference type="ARBA" id="ARBA00023136"/>
    </source>
</evidence>
<feature type="transmembrane region" description="Helical" evidence="5">
    <location>
        <begin position="157"/>
        <end position="178"/>
    </location>
</feature>
<dbReference type="Proteomes" id="UP000094020">
    <property type="component" value="Chromosome 7"/>
</dbReference>
<dbReference type="GO" id="GO:0000324">
    <property type="term" value="C:fungal-type vacuole"/>
    <property type="evidence" value="ECO:0007669"/>
    <property type="project" value="TreeGrafter"/>
</dbReference>
<feature type="transmembrane region" description="Helical" evidence="5">
    <location>
        <begin position="298"/>
        <end position="316"/>
    </location>
</feature>
<dbReference type="GO" id="GO:0005886">
    <property type="term" value="C:plasma membrane"/>
    <property type="evidence" value="ECO:0007669"/>
    <property type="project" value="TreeGrafter"/>
</dbReference>
<dbReference type="Pfam" id="PF04479">
    <property type="entry name" value="RTA1"/>
    <property type="match status" value="1"/>
</dbReference>
<dbReference type="OrthoDB" id="3358017at2759"/>
<evidence type="ECO:0000313" key="8">
    <source>
        <dbReference type="Proteomes" id="UP000094020"/>
    </source>
</evidence>
<evidence type="ECO:0000256" key="1">
    <source>
        <dbReference type="ARBA" id="ARBA00004141"/>
    </source>
</evidence>
<reference evidence="7" key="4">
    <citation type="submission" date="2024-02" db="EMBL/GenBank/DDBJ databases">
        <title>Comparative genomics of Cryptococcus and Kwoniella reveals pathogenesis evolution and contrasting modes of karyotype evolution via chromosome fusion or intercentromeric recombination.</title>
        <authorList>
            <person name="Coelho M.A."/>
            <person name="David-Palma M."/>
            <person name="Shea T."/>
            <person name="Bowers K."/>
            <person name="McGinley-Smith S."/>
            <person name="Mohammad A.W."/>
            <person name="Gnirke A."/>
            <person name="Yurkov A.M."/>
            <person name="Nowrousian M."/>
            <person name="Sun S."/>
            <person name="Cuomo C.A."/>
            <person name="Heitman J."/>
        </authorList>
    </citation>
    <scope>NUCLEOTIDE SEQUENCE</scope>
    <source>
        <strain evidence="7">CBS 10737</strain>
    </source>
</reference>
<feature type="transmembrane region" description="Helical" evidence="5">
    <location>
        <begin position="190"/>
        <end position="216"/>
    </location>
</feature>
<evidence type="ECO:0000256" key="3">
    <source>
        <dbReference type="ARBA" id="ARBA00022989"/>
    </source>
</evidence>
<dbReference type="RefSeq" id="XP_019011258.1">
    <property type="nucleotide sequence ID" value="XM_019155104.1"/>
</dbReference>
<evidence type="ECO:0000313" key="6">
    <source>
        <dbReference type="EMBL" id="OCF50039.1"/>
    </source>
</evidence>
<dbReference type="PANTHER" id="PTHR31465">
    <property type="entry name" value="PROTEIN RTA1-RELATED"/>
    <property type="match status" value="1"/>
</dbReference>
<feature type="transmembrane region" description="Helical" evidence="5">
    <location>
        <begin position="78"/>
        <end position="99"/>
    </location>
</feature>